<name>A0ACA9LMA8_9GLOM</name>
<proteinExistence type="predicted"/>
<dbReference type="Proteomes" id="UP000789702">
    <property type="component" value="Unassembled WGS sequence"/>
</dbReference>
<feature type="non-terminal residue" evidence="1">
    <location>
        <position position="98"/>
    </location>
</feature>
<sequence>MSSNVKRFNEPHPLHNESNSTTLYELIPNKTSVPSNESNSTTLYELIPNKTSVPSNEGNSTTLYELITSISSNESNSTIQQKSKDSQFFASELLCVQN</sequence>
<dbReference type="EMBL" id="CAJVPU010004736">
    <property type="protein sequence ID" value="CAG8537343.1"/>
    <property type="molecule type" value="Genomic_DNA"/>
</dbReference>
<evidence type="ECO:0000313" key="1">
    <source>
        <dbReference type="EMBL" id="CAG8537343.1"/>
    </source>
</evidence>
<gene>
    <name evidence="1" type="ORF">DHETER_LOCUS4643</name>
</gene>
<keyword evidence="2" id="KW-1185">Reference proteome</keyword>
<protein>
    <submittedName>
        <fullName evidence="1">4996_t:CDS:1</fullName>
    </submittedName>
</protein>
<accession>A0ACA9LMA8</accession>
<comment type="caution">
    <text evidence="1">The sequence shown here is derived from an EMBL/GenBank/DDBJ whole genome shotgun (WGS) entry which is preliminary data.</text>
</comment>
<reference evidence="1" key="1">
    <citation type="submission" date="2021-06" db="EMBL/GenBank/DDBJ databases">
        <authorList>
            <person name="Kallberg Y."/>
            <person name="Tangrot J."/>
            <person name="Rosling A."/>
        </authorList>
    </citation>
    <scope>NUCLEOTIDE SEQUENCE</scope>
    <source>
        <strain evidence="1">IL203A</strain>
    </source>
</reference>
<organism evidence="1 2">
    <name type="scientific">Dentiscutata heterogama</name>
    <dbReference type="NCBI Taxonomy" id="1316150"/>
    <lineage>
        <taxon>Eukaryota</taxon>
        <taxon>Fungi</taxon>
        <taxon>Fungi incertae sedis</taxon>
        <taxon>Mucoromycota</taxon>
        <taxon>Glomeromycotina</taxon>
        <taxon>Glomeromycetes</taxon>
        <taxon>Diversisporales</taxon>
        <taxon>Gigasporaceae</taxon>
        <taxon>Dentiscutata</taxon>
    </lineage>
</organism>
<evidence type="ECO:0000313" key="2">
    <source>
        <dbReference type="Proteomes" id="UP000789702"/>
    </source>
</evidence>